<keyword evidence="1" id="KW-0472">Membrane</keyword>
<evidence type="ECO:0000256" key="1">
    <source>
        <dbReference type="SAM" id="Phobius"/>
    </source>
</evidence>
<gene>
    <name evidence="2" type="ORF">P153DRAFT_361819</name>
</gene>
<keyword evidence="1" id="KW-0812">Transmembrane</keyword>
<evidence type="ECO:0000313" key="2">
    <source>
        <dbReference type="EMBL" id="KAF2123695.1"/>
    </source>
</evidence>
<sequence length="593" mass="65267">MSSTPERRQTKKMVDVCFLIHRGVLAGTWLAVSVDLGAWPGMRFVAVGAAGGDTGEIRVESVRAGGPYLPVSAMPNESAICLTSSALVCSLTLIALSPVRLPSKPSTSPSLFFRAVLSFYTLLTPAFVLLPCRNRMLMSSVLPGVALLSAGRFKPAFVVAVAAVVVPVGHPVDVWLAARLEGRVAVGGRVPGRVSALDVVTGGAAAARMWNRLAQIALQPAIRSDRLETWRCFCLASLCCCLMLIERLPPPTSSPSAAFPTCPACLLFGHIFVNLGGSRRSMALTARPTCDASEQGVVVHRPLRRFGADLELLVPEEAVHRLCHYRSPFLRDRRVFVWTWCICCKIGIQICCESLPRLDVVNDHLRPHFHGPAQDLARVLEPAHSVLSKMASQLVEILLTIMPKRMMRMQEFAGPIMSKMLALEIEAHTPHLIQLLSSRPATSISVSMLSSTAYFLPAPRARSGQMIWALELEEARRCGVAEAVRWVETLHLAKIWRDMYGTLCLQFDRILSHQYYHHAAAHLFEQQARIQPLRQRLTQSYFGNLEAGTSTTKTRRHNLEQRNGLEYRQRNSTLNTQGSSGILSLKAAGVDMT</sequence>
<dbReference type="AlphaFoldDB" id="A0A6A5ZXE3"/>
<reference evidence="2" key="1">
    <citation type="journal article" date="2020" name="Stud. Mycol.">
        <title>101 Dothideomycetes genomes: a test case for predicting lifestyles and emergence of pathogens.</title>
        <authorList>
            <person name="Haridas S."/>
            <person name="Albert R."/>
            <person name="Binder M."/>
            <person name="Bloem J."/>
            <person name="Labutti K."/>
            <person name="Salamov A."/>
            <person name="Andreopoulos B."/>
            <person name="Baker S."/>
            <person name="Barry K."/>
            <person name="Bills G."/>
            <person name="Bluhm B."/>
            <person name="Cannon C."/>
            <person name="Castanera R."/>
            <person name="Culley D."/>
            <person name="Daum C."/>
            <person name="Ezra D."/>
            <person name="Gonzalez J."/>
            <person name="Henrissat B."/>
            <person name="Kuo A."/>
            <person name="Liang C."/>
            <person name="Lipzen A."/>
            <person name="Lutzoni F."/>
            <person name="Magnuson J."/>
            <person name="Mondo S."/>
            <person name="Nolan M."/>
            <person name="Ohm R."/>
            <person name="Pangilinan J."/>
            <person name="Park H.-J."/>
            <person name="Ramirez L."/>
            <person name="Alfaro M."/>
            <person name="Sun H."/>
            <person name="Tritt A."/>
            <person name="Yoshinaga Y."/>
            <person name="Zwiers L.-H."/>
            <person name="Turgeon B."/>
            <person name="Goodwin S."/>
            <person name="Spatafora J."/>
            <person name="Crous P."/>
            <person name="Grigoriev I."/>
        </authorList>
    </citation>
    <scope>NUCLEOTIDE SEQUENCE</scope>
    <source>
        <strain evidence="2">CBS 119687</strain>
    </source>
</reference>
<feature type="transmembrane region" description="Helical" evidence="1">
    <location>
        <begin position="111"/>
        <end position="130"/>
    </location>
</feature>
<evidence type="ECO:0000313" key="3">
    <source>
        <dbReference type="Proteomes" id="UP000799771"/>
    </source>
</evidence>
<dbReference type="GeneID" id="54407454"/>
<feature type="transmembrane region" description="Helical" evidence="1">
    <location>
        <begin position="79"/>
        <end position="99"/>
    </location>
</feature>
<dbReference type="RefSeq" id="XP_033518089.1">
    <property type="nucleotide sequence ID" value="XM_033667022.1"/>
</dbReference>
<proteinExistence type="predicted"/>
<dbReference type="EMBL" id="ML977523">
    <property type="protein sequence ID" value="KAF2123695.1"/>
    <property type="molecule type" value="Genomic_DNA"/>
</dbReference>
<accession>A0A6A5ZXE3</accession>
<keyword evidence="1" id="KW-1133">Transmembrane helix</keyword>
<name>A0A6A5ZXE3_9PLEO</name>
<protein>
    <submittedName>
        <fullName evidence="2">Uncharacterized protein</fullName>
    </submittedName>
</protein>
<keyword evidence="3" id="KW-1185">Reference proteome</keyword>
<organism evidence="2 3">
    <name type="scientific">Dothidotthia symphoricarpi CBS 119687</name>
    <dbReference type="NCBI Taxonomy" id="1392245"/>
    <lineage>
        <taxon>Eukaryota</taxon>
        <taxon>Fungi</taxon>
        <taxon>Dikarya</taxon>
        <taxon>Ascomycota</taxon>
        <taxon>Pezizomycotina</taxon>
        <taxon>Dothideomycetes</taxon>
        <taxon>Pleosporomycetidae</taxon>
        <taxon>Pleosporales</taxon>
        <taxon>Dothidotthiaceae</taxon>
        <taxon>Dothidotthia</taxon>
    </lineage>
</organism>
<dbReference type="Proteomes" id="UP000799771">
    <property type="component" value="Unassembled WGS sequence"/>
</dbReference>